<keyword evidence="3" id="KW-1185">Reference proteome</keyword>
<protein>
    <submittedName>
        <fullName evidence="2">Uncharacterized protein</fullName>
    </submittedName>
</protein>
<proteinExistence type="predicted"/>
<dbReference type="EMBL" id="JANFWR010000028">
    <property type="protein sequence ID" value="MCW0400856.1"/>
    <property type="molecule type" value="Genomic_DNA"/>
</dbReference>
<gene>
    <name evidence="2" type="ORF">NB700_003412</name>
</gene>
<keyword evidence="1" id="KW-0472">Membrane</keyword>
<evidence type="ECO:0000313" key="3">
    <source>
        <dbReference type="Proteomes" id="UP001320843"/>
    </source>
</evidence>
<keyword evidence="1" id="KW-1133">Transmembrane helix</keyword>
<evidence type="ECO:0000313" key="2">
    <source>
        <dbReference type="EMBL" id="MCW0400856.1"/>
    </source>
</evidence>
<dbReference type="RefSeq" id="WP_267082145.1">
    <property type="nucleotide sequence ID" value="NZ_CP099530.1"/>
</dbReference>
<comment type="caution">
    <text evidence="2">The sequence shown here is derived from an EMBL/GenBank/DDBJ whole genome shotgun (WGS) entry which is preliminary data.</text>
</comment>
<evidence type="ECO:0000256" key="1">
    <source>
        <dbReference type="SAM" id="Phobius"/>
    </source>
</evidence>
<accession>A0ABT3DZ99</accession>
<feature type="transmembrane region" description="Helical" evidence="1">
    <location>
        <begin position="34"/>
        <end position="55"/>
    </location>
</feature>
<feature type="transmembrane region" description="Helical" evidence="1">
    <location>
        <begin position="61"/>
        <end position="82"/>
    </location>
</feature>
<sequence length="205" mass="22947">MQDNDSTVIHRLHTLAGQGRDTIEVYEGGSTIPVIVLLWVMSFFMTVPALMMLAFAFRQTWWMGGAGLAIGIGLLLLGRMFWKRRTTPFLCLSEAGLQYPDLTRPIPWTSVQGYRVGAGQLAGENLILFVDLRDGCEVPLKDSGLTSAAHSVRRVWYNQKEHWIVFKTLGVRGMSCAHLIELFETYLEAGRARAQLAPLERPGTH</sequence>
<name>A0ABT3DZ99_9XANT</name>
<keyword evidence="1" id="KW-0812">Transmembrane</keyword>
<dbReference type="Proteomes" id="UP001320843">
    <property type="component" value="Unassembled WGS sequence"/>
</dbReference>
<organism evidence="2 3">
    <name type="scientific">Xanthomonas sacchari</name>
    <dbReference type="NCBI Taxonomy" id="56458"/>
    <lineage>
        <taxon>Bacteria</taxon>
        <taxon>Pseudomonadati</taxon>
        <taxon>Pseudomonadota</taxon>
        <taxon>Gammaproteobacteria</taxon>
        <taxon>Lysobacterales</taxon>
        <taxon>Lysobacteraceae</taxon>
        <taxon>Xanthomonas</taxon>
    </lineage>
</organism>
<reference evidence="2 3" key="1">
    <citation type="submission" date="2022-06" db="EMBL/GenBank/DDBJ databases">
        <title>Dynamics of rice microbiomes reveals core vertical transmitted seed endophytes.</title>
        <authorList>
            <person name="Liao K."/>
            <person name="Zhang X."/>
        </authorList>
    </citation>
    <scope>NUCLEOTIDE SEQUENCE [LARGE SCALE GENOMIC DNA]</scope>
    <source>
        <strain evidence="2 3">YT10-10-1</strain>
    </source>
</reference>